<proteinExistence type="predicted"/>
<dbReference type="Pfam" id="PF22758">
    <property type="entry name" value="Phage_cement"/>
    <property type="match status" value="1"/>
</dbReference>
<dbReference type="InterPro" id="IPR054438">
    <property type="entry name" value="Struct_cement_gp24/gp6"/>
</dbReference>
<evidence type="ECO:0000313" key="2">
    <source>
        <dbReference type="Proteomes" id="UP000012329"/>
    </source>
</evidence>
<organism evidence="1 2">
    <name type="scientific">Leptospira interrogans str. 2002000626</name>
    <dbReference type="NCBI Taxonomy" id="996803"/>
    <lineage>
        <taxon>Bacteria</taxon>
        <taxon>Pseudomonadati</taxon>
        <taxon>Spirochaetota</taxon>
        <taxon>Spirochaetia</taxon>
        <taxon>Leptospirales</taxon>
        <taxon>Leptospiraceae</taxon>
        <taxon>Leptospira</taxon>
    </lineage>
</organism>
<dbReference type="Proteomes" id="UP000012329">
    <property type="component" value="Unassembled WGS sequence"/>
</dbReference>
<dbReference type="EMBL" id="AFJL02000087">
    <property type="protein sequence ID" value="EMY05333.1"/>
    <property type="molecule type" value="Genomic_DNA"/>
</dbReference>
<comment type="caution">
    <text evidence="1">The sequence shown here is derived from an EMBL/GenBank/DDBJ whole genome shotgun (WGS) entry which is preliminary data.</text>
</comment>
<sequence>MKPAPLYSKNPVGLGKQPYHYPNQFVEGSNLAAGETIPFGRAVGQGSVVDGITILKLANSTLAKPFRGVSAESTDARDPDNQSYIAGDAMGIVKTGVVTVYTEEVVNSLDPVRIRIQNHATDPAKRCGNFCKTAIPGQTALLEGAEFKSESTTDGKVVLFLSDFVRVTPDA</sequence>
<reference evidence="1 2" key="1">
    <citation type="submission" date="2013-02" db="EMBL/GenBank/DDBJ databases">
        <authorList>
            <person name="Harkins D.M."/>
            <person name="Durkin A.S."/>
            <person name="Brinkac L.M."/>
            <person name="Haft D.H."/>
            <person name="Selengut J.D."/>
            <person name="Sanka R."/>
            <person name="DePew J."/>
            <person name="Purushe J."/>
            <person name="Whelen A.C."/>
            <person name="Vinetz J.M."/>
            <person name="Sutton G.G."/>
            <person name="Nierman W.C."/>
            <person name="Fouts D.E."/>
        </authorList>
    </citation>
    <scope>NUCLEOTIDE SEQUENCE [LARGE SCALE GENOMIC DNA]</scope>
    <source>
        <strain evidence="1 2">2002000626</strain>
    </source>
</reference>
<dbReference type="AlphaFoldDB" id="A0A829D2N1"/>
<evidence type="ECO:0000313" key="1">
    <source>
        <dbReference type="EMBL" id="EMY05333.1"/>
    </source>
</evidence>
<accession>A0A829D2N1</accession>
<protein>
    <submittedName>
        <fullName evidence="1">Uncharacterized protein</fullName>
    </submittedName>
</protein>
<gene>
    <name evidence="1" type="ORF">LEP1GSC029_3388</name>
</gene>
<name>A0A829D2N1_LEPIR</name>